<evidence type="ECO:0000259" key="1">
    <source>
        <dbReference type="PROSITE" id="PS51459"/>
    </source>
</evidence>
<proteinExistence type="predicted"/>
<name>A0ABT2W9C3_9FLAO</name>
<reference evidence="3" key="1">
    <citation type="submission" date="2023-07" db="EMBL/GenBank/DDBJ databases">
        <title>Chryseobacterium sp. strain PBS4-4 Genome sequencing and assembly.</title>
        <authorList>
            <person name="Jung Y."/>
        </authorList>
    </citation>
    <scope>NUCLEOTIDE SEQUENCE [LARGE SCALE GENOMIC DNA]</scope>
    <source>
        <strain evidence="3">PBS4-4</strain>
    </source>
</reference>
<dbReference type="PANTHER" id="PTHR13504:SF38">
    <property type="entry name" value="FIDO DOMAIN-CONTAINING PROTEIN"/>
    <property type="match status" value="1"/>
</dbReference>
<evidence type="ECO:0000313" key="3">
    <source>
        <dbReference type="Proteomes" id="UP001208649"/>
    </source>
</evidence>
<protein>
    <submittedName>
        <fullName evidence="2">Fic family protein</fullName>
    </submittedName>
</protein>
<dbReference type="Pfam" id="PF02661">
    <property type="entry name" value="Fic"/>
    <property type="match status" value="1"/>
</dbReference>
<dbReference type="InterPro" id="IPR003812">
    <property type="entry name" value="Fido"/>
</dbReference>
<keyword evidence="3" id="KW-1185">Reference proteome</keyword>
<dbReference type="InterPro" id="IPR036597">
    <property type="entry name" value="Fido-like_dom_sf"/>
</dbReference>
<dbReference type="InterPro" id="IPR040198">
    <property type="entry name" value="Fido_containing"/>
</dbReference>
<evidence type="ECO:0000313" key="2">
    <source>
        <dbReference type="EMBL" id="MCU7618584.1"/>
    </source>
</evidence>
<gene>
    <name evidence="2" type="ORF">NZ698_15425</name>
</gene>
<sequence length="317" mass="36513">MKPPYQITSQIVNLISNISQKIGEVNATYLIKNNPTLRKQNQIKTIHSSLNIEGNTLTEDQITAILENKKVLGPQKDITEVLNALKIYQEINQLKFYSEKDYLKAHKILMTGLIENPGKYRTKGVGIMKGSKIEHIAPPSENVRYLMKDLFSYLKENSELSLIKSCVFHYEMEFIHPFLDGNGRMGRLWQTLILMNEFPIFEFLPFETLIANNQTKYYHALSQSDKEGHSTKFIEYMLGIIDESLSELLANSIKKLTINDRILIFLENNIDEFSRKDYMKKFSEISSATASRDLKNAVELGLIEKSGDRKTSIYKKI</sequence>
<feature type="domain" description="Fido" evidence="1">
    <location>
        <begin position="97"/>
        <end position="239"/>
    </location>
</feature>
<dbReference type="RefSeq" id="WP_263004094.1">
    <property type="nucleotide sequence ID" value="NZ_JAOTEM010000004.1"/>
</dbReference>
<dbReference type="PANTHER" id="PTHR13504">
    <property type="entry name" value="FIDO DOMAIN-CONTAINING PROTEIN DDB_G0283145"/>
    <property type="match status" value="1"/>
</dbReference>
<organism evidence="2 3">
    <name type="scientific">Chryseobacterium edaphi</name>
    <dbReference type="NCBI Taxonomy" id="2976532"/>
    <lineage>
        <taxon>Bacteria</taxon>
        <taxon>Pseudomonadati</taxon>
        <taxon>Bacteroidota</taxon>
        <taxon>Flavobacteriia</taxon>
        <taxon>Flavobacteriales</taxon>
        <taxon>Weeksellaceae</taxon>
        <taxon>Chryseobacterium group</taxon>
        <taxon>Chryseobacterium</taxon>
    </lineage>
</organism>
<dbReference type="Proteomes" id="UP001208649">
    <property type="component" value="Unassembled WGS sequence"/>
</dbReference>
<dbReference type="SUPFAM" id="SSF140931">
    <property type="entry name" value="Fic-like"/>
    <property type="match status" value="1"/>
</dbReference>
<dbReference type="EMBL" id="JAOTEM010000004">
    <property type="protein sequence ID" value="MCU7618584.1"/>
    <property type="molecule type" value="Genomic_DNA"/>
</dbReference>
<comment type="caution">
    <text evidence="2">The sequence shown here is derived from an EMBL/GenBank/DDBJ whole genome shotgun (WGS) entry which is preliminary data.</text>
</comment>
<dbReference type="PROSITE" id="PS51459">
    <property type="entry name" value="FIDO"/>
    <property type="match status" value="1"/>
</dbReference>
<dbReference type="Gene3D" id="1.10.3290.10">
    <property type="entry name" value="Fido-like domain"/>
    <property type="match status" value="1"/>
</dbReference>
<accession>A0ABT2W9C3</accession>